<accession>A0A2P2QD45</accession>
<sequence length="33" mass="3786">MQLVVLQTFHPTALALNCELDNTCFIEMKVYSI</sequence>
<protein>
    <submittedName>
        <fullName evidence="1">Uncharacterized protein</fullName>
    </submittedName>
</protein>
<organism evidence="1">
    <name type="scientific">Rhizophora mucronata</name>
    <name type="common">Asiatic mangrove</name>
    <dbReference type="NCBI Taxonomy" id="61149"/>
    <lineage>
        <taxon>Eukaryota</taxon>
        <taxon>Viridiplantae</taxon>
        <taxon>Streptophyta</taxon>
        <taxon>Embryophyta</taxon>
        <taxon>Tracheophyta</taxon>
        <taxon>Spermatophyta</taxon>
        <taxon>Magnoliopsida</taxon>
        <taxon>eudicotyledons</taxon>
        <taxon>Gunneridae</taxon>
        <taxon>Pentapetalae</taxon>
        <taxon>rosids</taxon>
        <taxon>fabids</taxon>
        <taxon>Malpighiales</taxon>
        <taxon>Rhizophoraceae</taxon>
        <taxon>Rhizophora</taxon>
    </lineage>
</organism>
<dbReference type="AlphaFoldDB" id="A0A2P2QD45"/>
<proteinExistence type="predicted"/>
<name>A0A2P2QD45_RHIMU</name>
<dbReference type="EMBL" id="GGEC01084385">
    <property type="protein sequence ID" value="MBX64869.1"/>
    <property type="molecule type" value="Transcribed_RNA"/>
</dbReference>
<reference evidence="1" key="1">
    <citation type="submission" date="2018-02" db="EMBL/GenBank/DDBJ databases">
        <title>Rhizophora mucronata_Transcriptome.</title>
        <authorList>
            <person name="Meera S.P."/>
            <person name="Sreeshan A."/>
            <person name="Augustine A."/>
        </authorList>
    </citation>
    <scope>NUCLEOTIDE SEQUENCE</scope>
    <source>
        <tissue evidence="1">Leaf</tissue>
    </source>
</reference>
<evidence type="ECO:0000313" key="1">
    <source>
        <dbReference type="EMBL" id="MBX64869.1"/>
    </source>
</evidence>